<evidence type="ECO:0000313" key="2">
    <source>
        <dbReference type="EMBL" id="KAK9699576.1"/>
    </source>
</evidence>
<dbReference type="PANTHER" id="PTHR47158">
    <property type="entry name" value="OS08G0239000 PROTEIN"/>
    <property type="match status" value="1"/>
</dbReference>
<dbReference type="Proteomes" id="UP001443914">
    <property type="component" value="Unassembled WGS sequence"/>
</dbReference>
<proteinExistence type="predicted"/>
<protein>
    <recommendedName>
        <fullName evidence="1">Complex 1 LYR protein domain-containing protein</fullName>
    </recommendedName>
</protein>
<dbReference type="AlphaFoldDB" id="A0AAW1J9W7"/>
<reference evidence="2" key="1">
    <citation type="submission" date="2024-03" db="EMBL/GenBank/DDBJ databases">
        <title>WGS assembly of Saponaria officinalis var. Norfolk2.</title>
        <authorList>
            <person name="Jenkins J."/>
            <person name="Shu S."/>
            <person name="Grimwood J."/>
            <person name="Barry K."/>
            <person name="Goodstein D."/>
            <person name="Schmutz J."/>
            <person name="Leebens-Mack J."/>
            <person name="Osbourn A."/>
        </authorList>
    </citation>
    <scope>NUCLEOTIDE SEQUENCE [LARGE SCALE GENOMIC DNA]</scope>
    <source>
        <strain evidence="2">JIC</strain>
    </source>
</reference>
<dbReference type="GO" id="GO:0016226">
    <property type="term" value="P:iron-sulfur cluster assembly"/>
    <property type="evidence" value="ECO:0007669"/>
    <property type="project" value="InterPro"/>
</dbReference>
<dbReference type="PANTHER" id="PTHR47158:SF1">
    <property type="entry name" value="OS08G0239000 PROTEIN"/>
    <property type="match status" value="1"/>
</dbReference>
<name>A0AAW1J9W7_SAPOF</name>
<accession>A0AAW1J9W7</accession>
<evidence type="ECO:0000313" key="3">
    <source>
        <dbReference type="Proteomes" id="UP001443914"/>
    </source>
</evidence>
<dbReference type="InterPro" id="IPR008011">
    <property type="entry name" value="Complex1_LYR_dom"/>
</dbReference>
<dbReference type="EMBL" id="JBDFQZ010000008">
    <property type="protein sequence ID" value="KAK9699576.1"/>
    <property type="molecule type" value="Genomic_DNA"/>
</dbReference>
<organism evidence="2 3">
    <name type="scientific">Saponaria officinalis</name>
    <name type="common">Common soapwort</name>
    <name type="synonym">Lychnis saponaria</name>
    <dbReference type="NCBI Taxonomy" id="3572"/>
    <lineage>
        <taxon>Eukaryota</taxon>
        <taxon>Viridiplantae</taxon>
        <taxon>Streptophyta</taxon>
        <taxon>Embryophyta</taxon>
        <taxon>Tracheophyta</taxon>
        <taxon>Spermatophyta</taxon>
        <taxon>Magnoliopsida</taxon>
        <taxon>eudicotyledons</taxon>
        <taxon>Gunneridae</taxon>
        <taxon>Pentapetalae</taxon>
        <taxon>Caryophyllales</taxon>
        <taxon>Caryophyllaceae</taxon>
        <taxon>Caryophylleae</taxon>
        <taxon>Saponaria</taxon>
    </lineage>
</organism>
<dbReference type="InterPro" id="IPR045297">
    <property type="entry name" value="Complex1_LYR_LYRM4"/>
</dbReference>
<comment type="caution">
    <text evidence="2">The sequence shown here is derived from an EMBL/GenBank/DDBJ whole genome shotgun (WGS) entry which is preliminary data.</text>
</comment>
<feature type="domain" description="Complex 1 LYR protein" evidence="1">
    <location>
        <begin position="12"/>
        <end position="67"/>
    </location>
</feature>
<sequence>MSAAAALPTRSQILNIFRSLLRVSRKFPDYNIRHYVNRRTTDAFRQNKTLTDPSAVAAAVADAQSQLLIAERQAIVYSLYAPKVKSIMELHRN</sequence>
<dbReference type="Pfam" id="PF05347">
    <property type="entry name" value="Complex1_LYR"/>
    <property type="match status" value="1"/>
</dbReference>
<gene>
    <name evidence="2" type="ORF">RND81_08G182500</name>
</gene>
<evidence type="ECO:0000259" key="1">
    <source>
        <dbReference type="Pfam" id="PF05347"/>
    </source>
</evidence>
<dbReference type="CDD" id="cd20264">
    <property type="entry name" value="Complex1_LYR_LYRM4"/>
    <property type="match status" value="1"/>
</dbReference>
<keyword evidence="3" id="KW-1185">Reference proteome</keyword>